<keyword evidence="2" id="KW-0436">Ligase</keyword>
<reference evidence="9 10" key="1">
    <citation type="submission" date="2016-11" db="EMBL/GenBank/DDBJ databases">
        <authorList>
            <person name="Kadnikov V."/>
            <person name="Nazina T."/>
        </authorList>
    </citation>
    <scope>NUCLEOTIDE SEQUENCE [LARGE SCALE GENOMIC DNA]</scope>
    <source>
        <strain evidence="9 10">1017</strain>
    </source>
</reference>
<accession>A0A1Q5SD26</accession>
<proteinExistence type="predicted"/>
<dbReference type="AlphaFoldDB" id="A0A1Q5SD26"/>
<dbReference type="Pfam" id="PF08264">
    <property type="entry name" value="Anticodon_1"/>
    <property type="match status" value="1"/>
</dbReference>
<dbReference type="GO" id="GO:0005524">
    <property type="term" value="F:ATP binding"/>
    <property type="evidence" value="ECO:0007669"/>
    <property type="project" value="UniProtKB-KW"/>
</dbReference>
<sequence>MQTVLYETVVALAKLIAPILPHTADEVWEHIPNRRENVESVQLTDMPEPIAIDGEEALLAKWDAFMDVRDDILKALENAAQ</sequence>
<dbReference type="EMBL" id="MQMG01000151">
    <property type="protein sequence ID" value="OKO85900.1"/>
    <property type="molecule type" value="Genomic_DNA"/>
</dbReference>
<comment type="caution">
    <text evidence="9">The sequence shown here is derived from an EMBL/GenBank/DDBJ whole genome shotgun (WGS) entry which is preliminary data.</text>
</comment>
<feature type="domain" description="Methionyl/Valyl/Leucyl/Isoleucyl-tRNA synthetase anticodon-binding" evidence="8">
    <location>
        <begin position="2"/>
        <end position="79"/>
    </location>
</feature>
<evidence type="ECO:0000313" key="9">
    <source>
        <dbReference type="EMBL" id="OKO85900.1"/>
    </source>
</evidence>
<dbReference type="InterPro" id="IPR013155">
    <property type="entry name" value="M/V/L/I-tRNA-synth_anticd-bd"/>
</dbReference>
<evidence type="ECO:0000256" key="5">
    <source>
        <dbReference type="ARBA" id="ARBA00022917"/>
    </source>
</evidence>
<evidence type="ECO:0000259" key="8">
    <source>
        <dbReference type="Pfam" id="PF08264"/>
    </source>
</evidence>
<evidence type="ECO:0000256" key="4">
    <source>
        <dbReference type="ARBA" id="ARBA00022840"/>
    </source>
</evidence>
<comment type="catalytic activity">
    <reaction evidence="7">
        <text>tRNA(Ile) + L-isoleucine + ATP = L-isoleucyl-tRNA(Ile) + AMP + diphosphate</text>
        <dbReference type="Rhea" id="RHEA:11060"/>
        <dbReference type="Rhea" id="RHEA-COMP:9666"/>
        <dbReference type="Rhea" id="RHEA-COMP:9695"/>
        <dbReference type="ChEBI" id="CHEBI:30616"/>
        <dbReference type="ChEBI" id="CHEBI:33019"/>
        <dbReference type="ChEBI" id="CHEBI:58045"/>
        <dbReference type="ChEBI" id="CHEBI:78442"/>
        <dbReference type="ChEBI" id="CHEBI:78528"/>
        <dbReference type="ChEBI" id="CHEBI:456215"/>
        <dbReference type="EC" id="6.1.1.5"/>
    </reaction>
</comment>
<evidence type="ECO:0000256" key="6">
    <source>
        <dbReference type="ARBA" id="ARBA00023146"/>
    </source>
</evidence>
<keyword evidence="4" id="KW-0067">ATP-binding</keyword>
<dbReference type="PANTHER" id="PTHR42765">
    <property type="entry name" value="SOLEUCYL-TRNA SYNTHETASE"/>
    <property type="match status" value="1"/>
</dbReference>
<keyword evidence="6 9" id="KW-0030">Aminoacyl-tRNA synthetase</keyword>
<dbReference type="SUPFAM" id="SSF47323">
    <property type="entry name" value="Anticodon-binding domain of a subclass of class I aminoacyl-tRNA synthetases"/>
    <property type="match status" value="1"/>
</dbReference>
<keyword evidence="5" id="KW-0648">Protein biosynthesis</keyword>
<dbReference type="InterPro" id="IPR009080">
    <property type="entry name" value="tRNAsynth_Ia_anticodon-bd"/>
</dbReference>
<gene>
    <name evidence="9" type="ORF">BRO54_3890</name>
</gene>
<reference evidence="10" key="2">
    <citation type="submission" date="2017-01" db="EMBL/GenBank/DDBJ databases">
        <title>Genome sequencing and annotation of Geobacillus sp. 1017, a Hydrocarbon-Oxidizing Thermophilic Bacterium Isolated from a Heavy Oil Reservoir (China).</title>
        <authorList>
            <person name="Kadnikov V.V."/>
            <person name="Mardanov A.V."/>
            <person name="Poltaraus A.B."/>
            <person name="Sokolova D.S."/>
            <person name="Semenova E.M."/>
            <person name="Ravin N.V."/>
            <person name="Tourova T.P."/>
            <person name="Nazina T.N."/>
        </authorList>
    </citation>
    <scope>NUCLEOTIDE SEQUENCE [LARGE SCALE GENOMIC DNA]</scope>
    <source>
        <strain evidence="10">1017</strain>
    </source>
</reference>
<dbReference type="Proteomes" id="UP000186030">
    <property type="component" value="Unassembled WGS sequence"/>
</dbReference>
<dbReference type="PANTHER" id="PTHR42765:SF1">
    <property type="entry name" value="ISOLEUCINE--TRNA LIGASE, MITOCHONDRIAL"/>
    <property type="match status" value="1"/>
</dbReference>
<keyword evidence="3" id="KW-0547">Nucleotide-binding</keyword>
<dbReference type="InterPro" id="IPR050081">
    <property type="entry name" value="Ile-tRNA_ligase"/>
</dbReference>
<evidence type="ECO:0000256" key="1">
    <source>
        <dbReference type="ARBA" id="ARBA00022490"/>
    </source>
</evidence>
<evidence type="ECO:0000256" key="2">
    <source>
        <dbReference type="ARBA" id="ARBA00022598"/>
    </source>
</evidence>
<protein>
    <submittedName>
        <fullName evidence="9">Isoleucyl-tRNA synthetase</fullName>
    </submittedName>
</protein>
<dbReference type="Gene3D" id="1.10.730.20">
    <property type="match status" value="1"/>
</dbReference>
<dbReference type="GO" id="GO:0005829">
    <property type="term" value="C:cytosol"/>
    <property type="evidence" value="ECO:0007669"/>
    <property type="project" value="TreeGrafter"/>
</dbReference>
<dbReference type="GO" id="GO:0006428">
    <property type="term" value="P:isoleucyl-tRNA aminoacylation"/>
    <property type="evidence" value="ECO:0007669"/>
    <property type="project" value="TreeGrafter"/>
</dbReference>
<name>A0A1Q5SD26_9BACL</name>
<evidence type="ECO:0000256" key="7">
    <source>
        <dbReference type="ARBA" id="ARBA00048359"/>
    </source>
</evidence>
<dbReference type="GO" id="GO:0004822">
    <property type="term" value="F:isoleucine-tRNA ligase activity"/>
    <property type="evidence" value="ECO:0007669"/>
    <property type="project" value="UniProtKB-EC"/>
</dbReference>
<keyword evidence="1" id="KW-0963">Cytoplasm</keyword>
<evidence type="ECO:0000256" key="3">
    <source>
        <dbReference type="ARBA" id="ARBA00022741"/>
    </source>
</evidence>
<evidence type="ECO:0000313" key="10">
    <source>
        <dbReference type="Proteomes" id="UP000186030"/>
    </source>
</evidence>
<organism evidence="9 10">
    <name type="scientific">Geobacillus proteiniphilus</name>
    <dbReference type="NCBI Taxonomy" id="860353"/>
    <lineage>
        <taxon>Bacteria</taxon>
        <taxon>Bacillati</taxon>
        <taxon>Bacillota</taxon>
        <taxon>Bacilli</taxon>
        <taxon>Bacillales</taxon>
        <taxon>Anoxybacillaceae</taxon>
        <taxon>Geobacillus</taxon>
    </lineage>
</organism>